<accession>A0A3B0FRL5</accession>
<evidence type="ECO:0000313" key="1">
    <source>
        <dbReference type="EMBL" id="RKO24241.1"/>
    </source>
</evidence>
<comment type="caution">
    <text evidence="1">The sequence shown here is derived from an EMBL/GenBank/DDBJ whole genome shotgun (WGS) entry which is preliminary data.</text>
</comment>
<name>A0A3B0FRL5_PSEPS</name>
<dbReference type="EMBL" id="RBNH01000007">
    <property type="protein sequence ID" value="RKO24241.1"/>
    <property type="molecule type" value="Genomic_DNA"/>
</dbReference>
<reference evidence="1 2" key="1">
    <citation type="submission" date="2018-10" db="EMBL/GenBank/DDBJ databases">
        <title>Genome-guide identification and characterization of bacteria that degrade polycyclic aromatic hydrocarbons and resist hexavalent chromium simultaneously.</title>
        <authorList>
            <person name="Feng H."/>
        </authorList>
    </citation>
    <scope>NUCLEOTIDE SEQUENCE [LARGE SCALE GENOMIC DNA]</scope>
    <source>
        <strain evidence="1 2">J015</strain>
    </source>
</reference>
<dbReference type="OMA" id="HEQNCEE"/>
<reference evidence="2" key="2">
    <citation type="submission" date="2018-10" db="EMBL/GenBank/DDBJ databases">
        <authorList>
            <person name="Wang Y."/>
            <person name="Wang J."/>
            <person name="Yang X."/>
            <person name="Wang Z."/>
            <person name="Huang Y."/>
        </authorList>
    </citation>
    <scope>NUCLEOTIDE SEQUENCE [LARGE SCALE GENOMIC DNA]</scope>
    <source>
        <strain evidence="2">J015</strain>
    </source>
</reference>
<evidence type="ECO:0000313" key="2">
    <source>
        <dbReference type="Proteomes" id="UP000273159"/>
    </source>
</evidence>
<gene>
    <name evidence="1" type="ORF">D7Z96_10125</name>
</gene>
<protein>
    <submittedName>
        <fullName evidence="1">Uncharacterized protein</fullName>
    </submittedName>
</protein>
<proteinExistence type="predicted"/>
<sequence>MSTDDALLKQAKIQAQDSTLVATFDIDGTIPGSGAYVVGLVGATPDYSTQRRLCIEFMNGEAIAFYSFNREQGLEENYDLAGVTHSENRITGHFPRTAINGLGQGHVMSAFSEADGREFQSGVPVEEAFEAS</sequence>
<dbReference type="Proteomes" id="UP000273159">
    <property type="component" value="Unassembled WGS sequence"/>
</dbReference>
<dbReference type="AlphaFoldDB" id="A0A3B0FRL5"/>
<organism evidence="1 2">
    <name type="scientific">Pseudarthrobacter phenanthrenivorans</name>
    <name type="common">Arthrobacter phenanthrenivorans</name>
    <dbReference type="NCBI Taxonomy" id="361575"/>
    <lineage>
        <taxon>Bacteria</taxon>
        <taxon>Bacillati</taxon>
        <taxon>Actinomycetota</taxon>
        <taxon>Actinomycetes</taxon>
        <taxon>Micrococcales</taxon>
        <taxon>Micrococcaceae</taxon>
        <taxon>Pseudarthrobacter</taxon>
    </lineage>
</organism>
<dbReference type="RefSeq" id="WP_013601132.1">
    <property type="nucleotide sequence ID" value="NZ_RBNH01000007.1"/>
</dbReference>